<gene>
    <name evidence="2" type="ORF">PTTG_28856</name>
</gene>
<feature type="compositionally biased region" description="Low complexity" evidence="1">
    <location>
        <begin position="21"/>
        <end position="45"/>
    </location>
</feature>
<dbReference type="OrthoDB" id="2504488at2759"/>
<reference evidence="3" key="4">
    <citation type="submission" date="2025-05" db="UniProtKB">
        <authorList>
            <consortium name="EnsemblFungi"/>
        </authorList>
    </citation>
    <scope>IDENTIFICATION</scope>
    <source>
        <strain evidence="3">isolate 1-1 / race 1 (BBBD)</strain>
    </source>
</reference>
<reference evidence="3 4" key="3">
    <citation type="journal article" date="2017" name="G3 (Bethesda)">
        <title>Comparative analysis highlights variable genome content of wheat rusts and divergence of the mating loci.</title>
        <authorList>
            <person name="Cuomo C.A."/>
            <person name="Bakkeren G."/>
            <person name="Khalil H.B."/>
            <person name="Panwar V."/>
            <person name="Joly D."/>
            <person name="Linning R."/>
            <person name="Sakthikumar S."/>
            <person name="Song X."/>
            <person name="Adiconis X."/>
            <person name="Fan L."/>
            <person name="Goldberg J.M."/>
            <person name="Levin J.Z."/>
            <person name="Young S."/>
            <person name="Zeng Q."/>
            <person name="Anikster Y."/>
            <person name="Bruce M."/>
            <person name="Wang M."/>
            <person name="Yin C."/>
            <person name="McCallum B."/>
            <person name="Szabo L.J."/>
            <person name="Hulbert S."/>
            <person name="Chen X."/>
            <person name="Fellers J.P."/>
        </authorList>
    </citation>
    <scope>NUCLEOTIDE SEQUENCE</scope>
    <source>
        <strain evidence="3">isolate 1-1 / race 1 (BBBD)</strain>
        <strain evidence="4">Isolate 1-1 / race 1 (BBBD)</strain>
    </source>
</reference>
<dbReference type="AlphaFoldDB" id="A0A0C4EV96"/>
<dbReference type="EMBL" id="ADAS02000146">
    <property type="protein sequence ID" value="OAV88953.1"/>
    <property type="molecule type" value="Genomic_DNA"/>
</dbReference>
<feature type="compositionally biased region" description="Low complexity" evidence="1">
    <location>
        <begin position="133"/>
        <end position="143"/>
    </location>
</feature>
<dbReference type="STRING" id="630390.A0A0C4EV96"/>
<feature type="region of interest" description="Disordered" evidence="1">
    <location>
        <begin position="18"/>
        <end position="115"/>
    </location>
</feature>
<name>A0A0C4EV96_PUCT1</name>
<reference evidence="2" key="1">
    <citation type="submission" date="2009-11" db="EMBL/GenBank/DDBJ databases">
        <authorList>
            <consortium name="The Broad Institute Genome Sequencing Platform"/>
            <person name="Ward D."/>
            <person name="Feldgarden M."/>
            <person name="Earl A."/>
            <person name="Young S.K."/>
            <person name="Zeng Q."/>
            <person name="Koehrsen M."/>
            <person name="Alvarado L."/>
            <person name="Berlin A."/>
            <person name="Bochicchio J."/>
            <person name="Borenstein D."/>
            <person name="Chapman S.B."/>
            <person name="Chen Z."/>
            <person name="Engels R."/>
            <person name="Freedman E."/>
            <person name="Gellesch M."/>
            <person name="Goldberg J."/>
            <person name="Griggs A."/>
            <person name="Gujja S."/>
            <person name="Heilman E."/>
            <person name="Heiman D."/>
            <person name="Hepburn T."/>
            <person name="Howarth C."/>
            <person name="Jen D."/>
            <person name="Larson L."/>
            <person name="Lewis B."/>
            <person name="Mehta T."/>
            <person name="Park D."/>
            <person name="Pearson M."/>
            <person name="Roberts A."/>
            <person name="Saif S."/>
            <person name="Shea T."/>
            <person name="Shenoy N."/>
            <person name="Sisk P."/>
            <person name="Stolte C."/>
            <person name="Sykes S."/>
            <person name="Thomson T."/>
            <person name="Walk T."/>
            <person name="White J."/>
            <person name="Yandava C."/>
            <person name="Izard J."/>
            <person name="Baranova O.V."/>
            <person name="Blanton J.M."/>
            <person name="Tanner A.C."/>
            <person name="Dewhirst F.E."/>
            <person name="Haas B."/>
            <person name="Nusbaum C."/>
            <person name="Birren B."/>
        </authorList>
    </citation>
    <scope>NUCLEOTIDE SEQUENCE [LARGE SCALE GENOMIC DNA]</scope>
    <source>
        <strain evidence="2">1-1 BBBD Race 1</strain>
    </source>
</reference>
<feature type="compositionally biased region" description="Polar residues" evidence="1">
    <location>
        <begin position="78"/>
        <end position="94"/>
    </location>
</feature>
<evidence type="ECO:0000313" key="3">
    <source>
        <dbReference type="EnsemblFungi" id="PTTG_28856-t43_1-p1"/>
    </source>
</evidence>
<feature type="region of interest" description="Disordered" evidence="1">
    <location>
        <begin position="133"/>
        <end position="215"/>
    </location>
</feature>
<evidence type="ECO:0000313" key="2">
    <source>
        <dbReference type="EMBL" id="OAV88953.1"/>
    </source>
</evidence>
<protein>
    <submittedName>
        <fullName evidence="2 3">Uncharacterized protein</fullName>
    </submittedName>
</protein>
<evidence type="ECO:0000256" key="1">
    <source>
        <dbReference type="SAM" id="MobiDB-lite"/>
    </source>
</evidence>
<feature type="compositionally biased region" description="Basic and acidic residues" evidence="1">
    <location>
        <begin position="244"/>
        <end position="265"/>
    </location>
</feature>
<accession>A0A0C4EV96</accession>
<evidence type="ECO:0000313" key="4">
    <source>
        <dbReference type="Proteomes" id="UP000005240"/>
    </source>
</evidence>
<sequence length="492" mass="54246">MDEDSSLIDDFFLRKPITRKPSTASPSTITTTAARTRTPRTATPINQTPTTPRIWAETIPRRPKEQARSTKPSRLHPYSTSAPRSPICSNTTLRPNAYSPVRSISTSSPPPLPPPLEFSSPIRFLASTRLSTTVSPSIVPSSIRKPNLGSIPNSRKSVRKPLRQPPSPCIQIEPTSRVLVPDSTDSPPQELPYYPSEDIHQAHSDSDPQPERDFNEFYDDHDAVQQKLFNSSPSPPKFVSRHVNSSDKAKGKAREMDNCEEPKDVTDDEEDKRERLLAELAFEGEVEEVLPKDCVPFSSSPIEIIRPAKTTKLGEGVEAKASTSKDGDKWKKSAGCSSAKNTILDLSEWEDESTIHPIESGSSFHQEEEPRLLLASQEDQIKHIGVVIDDSGDEDGSLNSGIAPLMDSWPASKRGIFLKMAGLSSDDGPTDEADQAQAAEDWDLLLGKSAKKNASLAKKVVKKSWYNRSLFRAKKKGSKSFKAVGKSARRVK</sequence>
<feature type="region of interest" description="Disordered" evidence="1">
    <location>
        <begin position="227"/>
        <end position="272"/>
    </location>
</feature>
<organism evidence="2">
    <name type="scientific">Puccinia triticina (isolate 1-1 / race 1 (BBBD))</name>
    <name type="common">Brown leaf rust fungus</name>
    <dbReference type="NCBI Taxonomy" id="630390"/>
    <lineage>
        <taxon>Eukaryota</taxon>
        <taxon>Fungi</taxon>
        <taxon>Dikarya</taxon>
        <taxon>Basidiomycota</taxon>
        <taxon>Pucciniomycotina</taxon>
        <taxon>Pucciniomycetes</taxon>
        <taxon>Pucciniales</taxon>
        <taxon>Pucciniaceae</taxon>
        <taxon>Puccinia</taxon>
    </lineage>
</organism>
<dbReference type="VEuPathDB" id="FungiDB:PTTG_28856"/>
<dbReference type="Proteomes" id="UP000005240">
    <property type="component" value="Unassembled WGS sequence"/>
</dbReference>
<proteinExistence type="predicted"/>
<keyword evidence="4" id="KW-1185">Reference proteome</keyword>
<reference evidence="2" key="2">
    <citation type="submission" date="2016-05" db="EMBL/GenBank/DDBJ databases">
        <title>Comparative analysis highlights variable genome content of wheat rusts and divergence of the mating loci.</title>
        <authorList>
            <person name="Cuomo C.A."/>
            <person name="Bakkeren G."/>
            <person name="Szabo L."/>
            <person name="Khalil H."/>
            <person name="Joly D."/>
            <person name="Goldberg J."/>
            <person name="Young S."/>
            <person name="Zeng Q."/>
            <person name="Fellers J."/>
        </authorList>
    </citation>
    <scope>NUCLEOTIDE SEQUENCE [LARGE SCALE GENOMIC DNA]</scope>
    <source>
        <strain evidence="2">1-1 BBBD Race 1</strain>
    </source>
</reference>
<dbReference type="EnsemblFungi" id="PTTG_28856-t43_1">
    <property type="protein sequence ID" value="PTTG_28856-t43_1-p1"/>
    <property type="gene ID" value="PTTG_28856"/>
</dbReference>
<dbReference type="OMA" id="PRIWAET"/>
<feature type="compositionally biased region" description="Basic and acidic residues" evidence="1">
    <location>
        <begin position="197"/>
        <end position="215"/>
    </location>
</feature>
<feature type="compositionally biased region" description="Basic and acidic residues" evidence="1">
    <location>
        <begin position="59"/>
        <end position="68"/>
    </location>
</feature>